<evidence type="ECO:0008006" key="3">
    <source>
        <dbReference type="Google" id="ProtNLM"/>
    </source>
</evidence>
<dbReference type="InterPro" id="IPR032675">
    <property type="entry name" value="LRR_dom_sf"/>
</dbReference>
<dbReference type="Gene3D" id="3.80.10.10">
    <property type="entry name" value="Ribonuclease Inhibitor"/>
    <property type="match status" value="1"/>
</dbReference>
<accession>A0A1T1DMK7</accession>
<evidence type="ECO:0000313" key="2">
    <source>
        <dbReference type="Proteomes" id="UP000191008"/>
    </source>
</evidence>
<organism evidence="1 2">
    <name type="scientific">Leptospira kirschneri serovar Pomona</name>
    <dbReference type="NCBI Taxonomy" id="561005"/>
    <lineage>
        <taxon>Bacteria</taxon>
        <taxon>Pseudomonadati</taxon>
        <taxon>Spirochaetota</taxon>
        <taxon>Spirochaetia</taxon>
        <taxon>Leptospirales</taxon>
        <taxon>Leptospiraceae</taxon>
        <taxon>Leptospira</taxon>
    </lineage>
</organism>
<protein>
    <recommendedName>
        <fullName evidence="3">Leucine-rich repeat domain-containing protein</fullName>
    </recommendedName>
</protein>
<name>A0A1T1DMK7_9LEPT</name>
<dbReference type="SUPFAM" id="SSF52047">
    <property type="entry name" value="RNI-like"/>
    <property type="match status" value="1"/>
</dbReference>
<sequence length="178" mass="20008">MEPIGKLKNLRSLHIENVRRVTNFAGLGHAKKLCYLSIYGTLDWRQPIESFGFISELKKLEYFDLGFVRSLAKTPALEALARLRNLKEIAIPDNIFVLLDYALLEIGLPGVKGSCFLPFEKSKSSLDINGEWFNLLGKKAGRIKSISPKAKEKCEAHSKAYKEAKQNASKLLGRSIKK</sequence>
<evidence type="ECO:0000313" key="1">
    <source>
        <dbReference type="EMBL" id="OOV42121.1"/>
    </source>
</evidence>
<reference evidence="1 2" key="1">
    <citation type="submission" date="2017-02" db="EMBL/GenBank/DDBJ databases">
        <title>Comparative genomic analysis of Brazilian Leptospira kirschneri strains of different serogroups.</title>
        <authorList>
            <person name="Moreno L.Z."/>
            <person name="Miraglia F."/>
            <person name="Kremer F.S."/>
            <person name="Eslabao M.R."/>
            <person name="Lilenbaum W."/>
            <person name="Dellagostin O.A."/>
            <person name="Moreno A.M."/>
        </authorList>
    </citation>
    <scope>NUCLEOTIDE SEQUENCE [LARGE SCALE GENOMIC DNA]</scope>
    <source>
        <strain evidence="1 2">M110/06</strain>
    </source>
</reference>
<comment type="caution">
    <text evidence="1">The sequence shown here is derived from an EMBL/GenBank/DDBJ whole genome shotgun (WGS) entry which is preliminary data.</text>
</comment>
<dbReference type="EMBL" id="MVIT01000066">
    <property type="protein sequence ID" value="OOV42121.1"/>
    <property type="molecule type" value="Genomic_DNA"/>
</dbReference>
<dbReference type="AlphaFoldDB" id="A0A1T1DMK7"/>
<dbReference type="Proteomes" id="UP000191008">
    <property type="component" value="Unassembled WGS sequence"/>
</dbReference>
<proteinExistence type="predicted"/>
<gene>
    <name evidence="1" type="ORF">B1J93_11000</name>
</gene>